<sequence length="94" mass="10971">MGKKRRSDKHHDIGDSKPSTVGDKRPSRDSGNTPMQRIHNRRHGELSVPEPSNEHHSTHESDQEDKEDERDPHYQNKEHLAELPEKALRAMEKY</sequence>
<name>A0A8U0HPC2_9EURY</name>
<evidence type="ECO:0000313" key="3">
    <source>
        <dbReference type="Proteomes" id="UP000830729"/>
    </source>
</evidence>
<organism evidence="2 3">
    <name type="scientific">Halorussus limi</name>
    <dbReference type="NCBI Taxonomy" id="2938695"/>
    <lineage>
        <taxon>Archaea</taxon>
        <taxon>Methanobacteriati</taxon>
        <taxon>Methanobacteriota</taxon>
        <taxon>Stenosarchaea group</taxon>
        <taxon>Halobacteria</taxon>
        <taxon>Halobacteriales</taxon>
        <taxon>Haladaptataceae</taxon>
        <taxon>Halorussus</taxon>
    </lineage>
</organism>
<accession>A0A8U0HPC2</accession>
<dbReference type="AlphaFoldDB" id="A0A8U0HPC2"/>
<keyword evidence="3" id="KW-1185">Reference proteome</keyword>
<dbReference type="EMBL" id="CP096659">
    <property type="protein sequence ID" value="UPV72728.1"/>
    <property type="molecule type" value="Genomic_DNA"/>
</dbReference>
<protein>
    <submittedName>
        <fullName evidence="2">Uncharacterized protein</fullName>
    </submittedName>
</protein>
<evidence type="ECO:0000256" key="1">
    <source>
        <dbReference type="SAM" id="MobiDB-lite"/>
    </source>
</evidence>
<feature type="compositionally biased region" description="Basic and acidic residues" evidence="1">
    <location>
        <begin position="52"/>
        <end position="61"/>
    </location>
</feature>
<evidence type="ECO:0000313" key="2">
    <source>
        <dbReference type="EMBL" id="UPV72728.1"/>
    </source>
</evidence>
<dbReference type="GeneID" id="72185377"/>
<reference evidence="2 3" key="1">
    <citation type="submission" date="2022-04" db="EMBL/GenBank/DDBJ databases">
        <title>Diverse halophilic archaea isolated from saline environments.</title>
        <authorList>
            <person name="Cui H.-L."/>
        </authorList>
    </citation>
    <scope>NUCLEOTIDE SEQUENCE [LARGE SCALE GENOMIC DNA]</scope>
    <source>
        <strain evidence="2 3">XZYJT49</strain>
    </source>
</reference>
<gene>
    <name evidence="2" type="ORF">M0R89_09220</name>
</gene>
<feature type="compositionally biased region" description="Basic and acidic residues" evidence="1">
    <location>
        <begin position="69"/>
        <end position="94"/>
    </location>
</feature>
<dbReference type="RefSeq" id="WP_248648788.1">
    <property type="nucleotide sequence ID" value="NZ_CP096659.1"/>
</dbReference>
<proteinExistence type="predicted"/>
<dbReference type="Proteomes" id="UP000830729">
    <property type="component" value="Chromosome"/>
</dbReference>
<dbReference type="KEGG" id="halx:M0R89_09220"/>
<feature type="region of interest" description="Disordered" evidence="1">
    <location>
        <begin position="1"/>
        <end position="94"/>
    </location>
</feature>